<evidence type="ECO:0000313" key="2">
    <source>
        <dbReference type="Proteomes" id="UP000596661"/>
    </source>
</evidence>
<dbReference type="Gramene" id="novel_model_519_5bd9a17a.5.5bd9b134">
    <property type="protein sequence ID" value="cds.novel_model_519_5bd9a17a.5.5bd9b134"/>
    <property type="gene ID" value="novel_gene_300_5bd9a17a"/>
</dbReference>
<dbReference type="EnsemblPlants" id="novel_model_519_5bd9a17a.5.5bd9b134">
    <property type="protein sequence ID" value="cds.novel_model_519_5bd9a17a.5.5bd9b134"/>
    <property type="gene ID" value="novel_gene_300_5bd9a17a"/>
</dbReference>
<dbReference type="Proteomes" id="UP000596661">
    <property type="component" value="Chromosome 2"/>
</dbReference>
<protein>
    <submittedName>
        <fullName evidence="1">Uncharacterized protein</fullName>
    </submittedName>
</protein>
<keyword evidence="2" id="KW-1185">Reference proteome</keyword>
<sequence>MTHNVRSSFIFKVVQEDINSCHCLNLFDFRFFSTYGVTELSLLAKNFSHIDTPFFSSREVYPPWHYILSMFIKCNGILFSSRNRQCLGVSNGYFSVLVACNVF</sequence>
<dbReference type="EMBL" id="UZAU01000129">
    <property type="status" value="NOT_ANNOTATED_CDS"/>
    <property type="molecule type" value="Genomic_DNA"/>
</dbReference>
<accession>A0A803R519</accession>
<evidence type="ECO:0000313" key="1">
    <source>
        <dbReference type="EnsemblPlants" id="cds.novel_model_519_5bd9a17a.5.5bd9b134"/>
    </source>
</evidence>
<reference evidence="1" key="1">
    <citation type="submission" date="2018-11" db="EMBL/GenBank/DDBJ databases">
        <authorList>
            <person name="Grassa J C."/>
        </authorList>
    </citation>
    <scope>NUCLEOTIDE SEQUENCE [LARGE SCALE GENOMIC DNA]</scope>
</reference>
<name>A0A803R519_CANSA</name>
<organism evidence="1 2">
    <name type="scientific">Cannabis sativa</name>
    <name type="common">Hemp</name>
    <name type="synonym">Marijuana</name>
    <dbReference type="NCBI Taxonomy" id="3483"/>
    <lineage>
        <taxon>Eukaryota</taxon>
        <taxon>Viridiplantae</taxon>
        <taxon>Streptophyta</taxon>
        <taxon>Embryophyta</taxon>
        <taxon>Tracheophyta</taxon>
        <taxon>Spermatophyta</taxon>
        <taxon>Magnoliopsida</taxon>
        <taxon>eudicotyledons</taxon>
        <taxon>Gunneridae</taxon>
        <taxon>Pentapetalae</taxon>
        <taxon>rosids</taxon>
        <taxon>fabids</taxon>
        <taxon>Rosales</taxon>
        <taxon>Cannabaceae</taxon>
        <taxon>Cannabis</taxon>
    </lineage>
</organism>
<dbReference type="AlphaFoldDB" id="A0A803R519"/>
<reference evidence="1" key="2">
    <citation type="submission" date="2021-03" db="UniProtKB">
        <authorList>
            <consortium name="EnsemblPlants"/>
        </authorList>
    </citation>
    <scope>IDENTIFICATION</scope>
</reference>
<proteinExistence type="predicted"/>